<feature type="signal peptide" evidence="14">
    <location>
        <begin position="1"/>
        <end position="40"/>
    </location>
</feature>
<evidence type="ECO:0000256" key="4">
    <source>
        <dbReference type="ARBA" id="ARBA00022723"/>
    </source>
</evidence>
<protein>
    <recommendedName>
        <fullName evidence="12">Collagen alpha-1(XXVII) chain</fullName>
    </recommendedName>
</protein>
<evidence type="ECO:0000256" key="11">
    <source>
        <dbReference type="ARBA" id="ARBA00057896"/>
    </source>
</evidence>
<feature type="region of interest" description="Disordered" evidence="13">
    <location>
        <begin position="829"/>
        <end position="988"/>
    </location>
</feature>
<dbReference type="FunFam" id="2.60.120.200:FF:000085">
    <property type="entry name" value="collagen alpha-1(XXVII) chain isoform X1"/>
    <property type="match status" value="1"/>
</dbReference>
<organism evidence="16 17">
    <name type="scientific">Canis lupus dingo</name>
    <name type="common">dingo</name>
    <dbReference type="NCBI Taxonomy" id="286419"/>
    <lineage>
        <taxon>Eukaryota</taxon>
        <taxon>Metazoa</taxon>
        <taxon>Chordata</taxon>
        <taxon>Craniata</taxon>
        <taxon>Vertebrata</taxon>
        <taxon>Euteleostomi</taxon>
        <taxon>Mammalia</taxon>
        <taxon>Eutheria</taxon>
        <taxon>Laurasiatheria</taxon>
        <taxon>Carnivora</taxon>
        <taxon>Caniformia</taxon>
        <taxon>Canidae</taxon>
        <taxon>Canis</taxon>
    </lineage>
</organism>
<reference evidence="16" key="1">
    <citation type="submission" date="2025-08" db="UniProtKB">
        <authorList>
            <consortium name="Ensembl"/>
        </authorList>
    </citation>
    <scope>IDENTIFICATION</scope>
</reference>
<evidence type="ECO:0000256" key="2">
    <source>
        <dbReference type="ARBA" id="ARBA00022525"/>
    </source>
</evidence>
<dbReference type="Ensembl" id="ENSCAFT00020000785.1">
    <property type="protein sequence ID" value="ENSCAFP00020000634.1"/>
    <property type="gene ID" value="ENSCAFG00020000570.1"/>
</dbReference>
<sequence length="1525" mass="158523">CAGREPFAGVGTRRSPPGGLGFLFTWILVSFACHLASTQGAPEDVDVLQRLGLSWTKAGGGRSPPPPGVIPFQSGFIFTQRTRLQAPTAAVIPAALGTELALVLSLCSHRVNHAFLFAVRSRKHKLQLGLQFLPGKTVLHLGPRCSVAFDLDVHDGRWHHLALELRGRTATLVTACGQRRVPVPLPFHKDPALDPEGSFLFGKMNPHAVQFEGALCQFSIYPVTQVAPDYCTHLRKQCGQADMYRPQLGPLLPRDSGTTFTFQTDLALRGLENLTTAAPTLGSRPASRDPRGTVVPAVPAKPLRTSTADPRQRAAAGGSARTPLPPAKLSAGEALPPVPPTSPASITAPVRPLRKSTATKIPKSRPTRLSVPSPSVIGPVKNPHPTPKAAQPSFTKSAPPTKKPVPPTSHPLPAKASRPSVKPIQRTPVTPRPPLPSARPLLLATGSPKKPILPVGQTVAKMSSHASEPVPARTGTHRPPQPTILSLPPVPRPGSSRIAPPATLMPPTLAPGSAPTRSKKPSGSEATKKARPKSNPRKPVPLRPGKAARDVPLNDPTTRPSPRPSRPSRPTTPAPAVAPARFLSSSAWPTSQSYSFFHLAGPTPFPLLMGPPGPKGDCGLPVRRVGCACCLELKGVAGAVRASGDCCPGTAASRWLTGLPRVPSHAGRDGNPGSGFPGDIGPPGDNGPEGMKVSPCAGPSKRTAVRKPQASKAGDLTWDCWGPCQPLMDTEVPPLRPLFVPFSPGLRDHEGRWPADPQGLLNHQPCSGTTGPLAESLGASPCRTRVTRLGGGGMRAVGGKARGPGQPALLVPSPRETPAVHRASPFFLFQGPRGPDGPAGEQGSRGLKVPTPRPALPRASHAARDRNPGTKAQALLGALGPWTAGSPGEAGSSRATPPGPAGDRGDPGPDGERGDKGQEGLMGEDGPPGPPGITGVRGPEGKPGKQGEKGRTGAKGAKGYQGQLGEMGVPGDPGPPGTPGPKGSRGSLGPTVRTLGWGGVGRVRHGVEVGVGGPGAERGITCSTSQPNHWLCLVPTASLESWVLWRNSRSCSLSPWKTTHNAKYFLQFEGGYLPGFRPPSRRTVTCPLLSQGPKGKHGKAGAPGRRGIQGLQGLPGPRGVVGRQGPEGVAGPDGFPGRDGPAGQQGEQGDDGDPGPVGPAGKRGNPGVAGLPGAQGPPGFKGESGLPGQLGPPGKRGTAGGTGLPGNRGEPGSKGQPGDSGEMGFPGMAGLFGPKGPPGDVGSKGIQGPRGPPGLMVSPLLVGPSRASRPGPGLAGRPPGGGTPHSPCSQQDDLGAAFQTWMDTNGALKAEGYSHPDRLVLDQGGEIFKTLHYLSNLIQSIKTPLGTKENPARVCRDLMDCEQKMVDGTYWVDPNLGCSSDTIEVSCNFTHGGQTCLKPITASKVEFAVSRVQMNFLHLLSSEVTQHITIHCLNMTVWQEGTGQAPAKRAVRFRAWNGQIFEAGGQFRPEVSMDGCKVQDGRWHQTLFTFRTQDPQQLPIVGVDNLPPASSGKQYRLEVGPACFL</sequence>
<reference evidence="16" key="2">
    <citation type="submission" date="2025-09" db="UniProtKB">
        <authorList>
            <consortium name="Ensembl"/>
        </authorList>
    </citation>
    <scope>IDENTIFICATION</scope>
</reference>
<dbReference type="Pfam" id="PF01410">
    <property type="entry name" value="COLFI"/>
    <property type="match status" value="2"/>
</dbReference>
<feature type="compositionally biased region" description="Low complexity" evidence="13">
    <location>
        <begin position="1100"/>
        <end position="1129"/>
    </location>
</feature>
<dbReference type="SMART" id="SM00210">
    <property type="entry name" value="TSPN"/>
    <property type="match status" value="1"/>
</dbReference>
<feature type="domain" description="Fibrillar collagen NC1" evidence="15">
    <location>
        <begin position="1325"/>
        <end position="1525"/>
    </location>
</feature>
<keyword evidence="2" id="KW-0964">Secreted</keyword>
<dbReference type="PANTHER" id="PTHR37456:SF5">
    <property type="entry name" value="COLLAGEN TYPE XIII ALPHA 1 CHAIN"/>
    <property type="match status" value="1"/>
</dbReference>
<evidence type="ECO:0000256" key="12">
    <source>
        <dbReference type="ARBA" id="ARBA00067930"/>
    </source>
</evidence>
<evidence type="ECO:0000256" key="7">
    <source>
        <dbReference type="ARBA" id="ARBA00022837"/>
    </source>
</evidence>
<feature type="compositionally biased region" description="Basic and acidic residues" evidence="13">
    <location>
        <begin position="939"/>
        <end position="951"/>
    </location>
</feature>
<feature type="compositionally biased region" description="Pro residues" evidence="13">
    <location>
        <begin position="401"/>
        <end position="410"/>
    </location>
</feature>
<dbReference type="PANTHER" id="PTHR37456">
    <property type="entry name" value="SI:CH211-266K2.1"/>
    <property type="match status" value="1"/>
</dbReference>
<evidence type="ECO:0000313" key="16">
    <source>
        <dbReference type="Ensembl" id="ENSCAFP00020000634.1"/>
    </source>
</evidence>
<feature type="compositionally biased region" description="Pro residues" evidence="13">
    <location>
        <begin position="559"/>
        <end position="573"/>
    </location>
</feature>
<evidence type="ECO:0000256" key="6">
    <source>
        <dbReference type="ARBA" id="ARBA00022737"/>
    </source>
</evidence>
<feature type="compositionally biased region" description="Gly residues" evidence="13">
    <location>
        <begin position="1197"/>
        <end position="1206"/>
    </location>
</feature>
<evidence type="ECO:0000256" key="3">
    <source>
        <dbReference type="ARBA" id="ARBA00022530"/>
    </source>
</evidence>
<dbReference type="InterPro" id="IPR000885">
    <property type="entry name" value="Fib_collagen_C"/>
</dbReference>
<dbReference type="PROSITE" id="PS51461">
    <property type="entry name" value="NC1_FIB"/>
    <property type="match status" value="1"/>
</dbReference>
<dbReference type="GO" id="GO:0005583">
    <property type="term" value="C:fibrillar collagen trimer"/>
    <property type="evidence" value="ECO:0007669"/>
    <property type="project" value="Ensembl"/>
</dbReference>
<dbReference type="InterPro" id="IPR050938">
    <property type="entry name" value="Collagen_Structural_Proteins"/>
</dbReference>
<keyword evidence="3" id="KW-0272">Extracellular matrix</keyword>
<keyword evidence="9" id="KW-1015">Disulfide bond</keyword>
<dbReference type="Pfam" id="PF01391">
    <property type="entry name" value="Collagen"/>
    <property type="match status" value="3"/>
</dbReference>
<dbReference type="GO" id="GO:0005201">
    <property type="term" value="F:extracellular matrix structural constituent"/>
    <property type="evidence" value="ECO:0007669"/>
    <property type="project" value="Ensembl"/>
</dbReference>
<comment type="subcellular location">
    <subcellularLocation>
        <location evidence="1">Secreted</location>
        <location evidence="1">Extracellular space</location>
        <location evidence="1">Extracellular matrix</location>
    </subcellularLocation>
</comment>
<dbReference type="InterPro" id="IPR013320">
    <property type="entry name" value="ConA-like_dom_sf"/>
</dbReference>
<feature type="region of interest" description="Disordered" evidence="13">
    <location>
        <begin position="660"/>
        <end position="712"/>
    </location>
</feature>
<keyword evidence="17" id="KW-1185">Reference proteome</keyword>
<dbReference type="GeneTree" id="ENSGT00940000163466"/>
<evidence type="ECO:0000256" key="8">
    <source>
        <dbReference type="ARBA" id="ARBA00023119"/>
    </source>
</evidence>
<feature type="compositionally biased region" description="Basic and acidic residues" evidence="13">
    <location>
        <begin position="903"/>
        <end position="918"/>
    </location>
</feature>
<comment type="function">
    <text evidence="11">Plays a role during the calcification of cartilage and the transition of cartilage to bone.</text>
</comment>
<dbReference type="Gene3D" id="2.60.120.1000">
    <property type="match status" value="2"/>
</dbReference>
<keyword evidence="5 14" id="KW-0732">Signal</keyword>
<dbReference type="FunFam" id="2.60.120.1000:FF:000011">
    <property type="entry name" value="Collagen alpha-1(XXVII) chain"/>
    <property type="match status" value="1"/>
</dbReference>
<dbReference type="GO" id="GO:0046872">
    <property type="term" value="F:metal ion binding"/>
    <property type="evidence" value="ECO:0007669"/>
    <property type="project" value="UniProtKB-KW"/>
</dbReference>
<evidence type="ECO:0000313" key="17">
    <source>
        <dbReference type="Proteomes" id="UP000694391"/>
    </source>
</evidence>
<feature type="region of interest" description="Disordered" evidence="13">
    <location>
        <begin position="1087"/>
        <end position="1292"/>
    </location>
</feature>
<feature type="region of interest" description="Disordered" evidence="13">
    <location>
        <begin position="277"/>
        <end position="576"/>
    </location>
</feature>
<dbReference type="Gene3D" id="2.60.120.200">
    <property type="match status" value="1"/>
</dbReference>
<dbReference type="SUPFAM" id="SSF49899">
    <property type="entry name" value="Concanavalin A-like lectins/glucanases"/>
    <property type="match status" value="1"/>
</dbReference>
<dbReference type="SMART" id="SM00038">
    <property type="entry name" value="COLFI"/>
    <property type="match status" value="1"/>
</dbReference>
<evidence type="ECO:0000256" key="5">
    <source>
        <dbReference type="ARBA" id="ARBA00022729"/>
    </source>
</evidence>
<evidence type="ECO:0000256" key="9">
    <source>
        <dbReference type="ARBA" id="ARBA00023157"/>
    </source>
</evidence>
<dbReference type="GO" id="GO:0030198">
    <property type="term" value="P:extracellular matrix organization"/>
    <property type="evidence" value="ECO:0007669"/>
    <property type="project" value="Ensembl"/>
</dbReference>
<feature type="compositionally biased region" description="Low complexity" evidence="13">
    <location>
        <begin position="499"/>
        <end position="511"/>
    </location>
</feature>
<dbReference type="GO" id="GO:0003431">
    <property type="term" value="P:growth plate cartilage chondrocyte development"/>
    <property type="evidence" value="ECO:0007669"/>
    <property type="project" value="Ensembl"/>
</dbReference>
<evidence type="ECO:0000256" key="1">
    <source>
        <dbReference type="ARBA" id="ARBA00004498"/>
    </source>
</evidence>
<name>A0A8C0JK25_CANLU</name>
<evidence type="ECO:0000256" key="14">
    <source>
        <dbReference type="SAM" id="SignalP"/>
    </source>
</evidence>
<keyword evidence="4" id="KW-0479">Metal-binding</keyword>
<dbReference type="InterPro" id="IPR008160">
    <property type="entry name" value="Collagen"/>
</dbReference>
<evidence type="ECO:0000259" key="15">
    <source>
        <dbReference type="PROSITE" id="PS51461"/>
    </source>
</evidence>
<keyword evidence="10" id="KW-0325">Glycoprotein</keyword>
<keyword evidence="8" id="KW-0176">Collagen</keyword>
<dbReference type="Proteomes" id="UP000694391">
    <property type="component" value="Unplaced"/>
</dbReference>
<dbReference type="InterPro" id="IPR048287">
    <property type="entry name" value="TSPN-like_N"/>
</dbReference>
<evidence type="ECO:0000256" key="10">
    <source>
        <dbReference type="ARBA" id="ARBA00023180"/>
    </source>
</evidence>
<evidence type="ECO:0000256" key="13">
    <source>
        <dbReference type="SAM" id="MobiDB-lite"/>
    </source>
</evidence>
<proteinExistence type="predicted"/>
<feature type="chain" id="PRO_5034101771" description="Collagen alpha-1(XXVII) chain" evidence="14">
    <location>
        <begin position="41"/>
        <end position="1525"/>
    </location>
</feature>
<feature type="compositionally biased region" description="Low complexity" evidence="13">
    <location>
        <begin position="679"/>
        <end position="690"/>
    </location>
</feature>
<keyword evidence="6" id="KW-0677">Repeat</keyword>
<keyword evidence="7" id="KW-0106">Calcium</keyword>
<accession>A0A8C0JK25</accession>